<comment type="cofactor">
    <cofactor evidence="2 7 8">
        <name>Mg(2+)</name>
        <dbReference type="ChEBI" id="CHEBI:18420"/>
    </cofactor>
</comment>
<reference evidence="9 10" key="1">
    <citation type="submission" date="2018-11" db="EMBL/GenBank/DDBJ databases">
        <title>Trebonia kvetii gen.nov., sp.nov., a novel acidophilic actinobacterium, and proposal of the new actinobacterial family Treboniaceae fam. nov.</title>
        <authorList>
            <person name="Rapoport D."/>
            <person name="Sagova-Mareckova M."/>
            <person name="Sedlacek I."/>
            <person name="Provaznik J."/>
            <person name="Kralova S."/>
            <person name="Pavlinic D."/>
            <person name="Benes V."/>
            <person name="Kopecky J."/>
        </authorList>
    </citation>
    <scope>NUCLEOTIDE SEQUENCE [LARGE SCALE GENOMIC DNA]</scope>
    <source>
        <strain evidence="9 10">15Tr583</strain>
    </source>
</reference>
<keyword evidence="5 8" id="KW-0378">Hydrolase</keyword>
<feature type="binding site" evidence="7">
    <location>
        <position position="92"/>
    </location>
    <ligand>
        <name>Mg(2+)</name>
        <dbReference type="ChEBI" id="CHEBI:18420"/>
        <label>1</label>
        <note>catalytic</note>
    </ligand>
</feature>
<dbReference type="SUPFAM" id="SSF56655">
    <property type="entry name" value="Carbohydrate phosphatase"/>
    <property type="match status" value="1"/>
</dbReference>
<organism evidence="9 10">
    <name type="scientific">Trebonia kvetii</name>
    <dbReference type="NCBI Taxonomy" id="2480626"/>
    <lineage>
        <taxon>Bacteria</taxon>
        <taxon>Bacillati</taxon>
        <taxon>Actinomycetota</taxon>
        <taxon>Actinomycetes</taxon>
        <taxon>Streptosporangiales</taxon>
        <taxon>Treboniaceae</taxon>
        <taxon>Trebonia</taxon>
    </lineage>
</organism>
<dbReference type="CDD" id="cd01639">
    <property type="entry name" value="IMPase"/>
    <property type="match status" value="1"/>
</dbReference>
<dbReference type="GO" id="GO:0046854">
    <property type="term" value="P:phosphatidylinositol phosphate biosynthetic process"/>
    <property type="evidence" value="ECO:0007669"/>
    <property type="project" value="InterPro"/>
</dbReference>
<evidence type="ECO:0000256" key="1">
    <source>
        <dbReference type="ARBA" id="ARBA00001033"/>
    </source>
</evidence>
<dbReference type="InterPro" id="IPR020583">
    <property type="entry name" value="Inositol_monoP_metal-BS"/>
</dbReference>
<evidence type="ECO:0000256" key="6">
    <source>
        <dbReference type="ARBA" id="ARBA00022842"/>
    </source>
</evidence>
<dbReference type="EMBL" id="RPFW01000004">
    <property type="protein sequence ID" value="TVZ03343.1"/>
    <property type="molecule type" value="Genomic_DNA"/>
</dbReference>
<dbReference type="GO" id="GO:0007165">
    <property type="term" value="P:signal transduction"/>
    <property type="evidence" value="ECO:0007669"/>
    <property type="project" value="TreeGrafter"/>
</dbReference>
<evidence type="ECO:0000256" key="3">
    <source>
        <dbReference type="ARBA" id="ARBA00009759"/>
    </source>
</evidence>
<keyword evidence="6 7" id="KW-0460">Magnesium</keyword>
<dbReference type="PANTHER" id="PTHR20854:SF4">
    <property type="entry name" value="INOSITOL-1-MONOPHOSPHATASE-RELATED"/>
    <property type="match status" value="1"/>
</dbReference>
<dbReference type="InterPro" id="IPR000760">
    <property type="entry name" value="Inositol_monophosphatase-like"/>
</dbReference>
<evidence type="ECO:0000256" key="4">
    <source>
        <dbReference type="ARBA" id="ARBA00022723"/>
    </source>
</evidence>
<dbReference type="InterPro" id="IPR033942">
    <property type="entry name" value="IMPase"/>
</dbReference>
<dbReference type="PRINTS" id="PR00377">
    <property type="entry name" value="IMPHPHTASES"/>
</dbReference>
<comment type="caution">
    <text evidence="9">The sequence shown here is derived from an EMBL/GenBank/DDBJ whole genome shotgun (WGS) entry which is preliminary data.</text>
</comment>
<keyword evidence="4 7" id="KW-0479">Metal-binding</keyword>
<evidence type="ECO:0000256" key="2">
    <source>
        <dbReference type="ARBA" id="ARBA00001946"/>
    </source>
</evidence>
<dbReference type="EC" id="3.1.3.25" evidence="8"/>
<dbReference type="PROSITE" id="PS00629">
    <property type="entry name" value="IMP_1"/>
    <property type="match status" value="1"/>
</dbReference>
<accession>A0A6P2C1K6</accession>
<comment type="similarity">
    <text evidence="3 8">Belongs to the inositol monophosphatase superfamily.</text>
</comment>
<dbReference type="GO" id="GO:0008934">
    <property type="term" value="F:inositol monophosphate 1-phosphatase activity"/>
    <property type="evidence" value="ECO:0007669"/>
    <property type="project" value="InterPro"/>
</dbReference>
<feature type="binding site" evidence="7">
    <location>
        <position position="95"/>
    </location>
    <ligand>
        <name>Mg(2+)</name>
        <dbReference type="ChEBI" id="CHEBI:18420"/>
        <label>1</label>
        <note>catalytic</note>
    </ligand>
</feature>
<sequence length="304" mass="31028">MSGLAVPGLAELRDLAVGVAREAGELLASRAGRVEVAATKSSPTDVVTEMDRRAEDLIRARLLAARPGDAILGEEAGETGDSDAAPVRWVVDPLDGTVNYLYGLHDWAVSIAAEVGGVAGGEVGGVAGGEVGRTIVAGAVYVPMRGELFSASLGGGAWLESEMSLSAAIAPPGVQLPRVRLHCRPGVPLSQALVGTGFGYQTARRKVQGEVVGALLPQVRDIRRAGVASIDLCAIATGRLDGYYERGLNYWDWAAGALVASESGARVGGLHGAPVSSSMTVAAGPGLFGPLSDALAALNPERDA</sequence>
<dbReference type="InterPro" id="IPR020550">
    <property type="entry name" value="Inositol_monophosphatase_CS"/>
</dbReference>
<evidence type="ECO:0000313" key="10">
    <source>
        <dbReference type="Proteomes" id="UP000460272"/>
    </source>
</evidence>
<dbReference type="Proteomes" id="UP000460272">
    <property type="component" value="Unassembled WGS sequence"/>
</dbReference>
<gene>
    <name evidence="9" type="ORF">EAS64_23340</name>
</gene>
<dbReference type="Gene3D" id="3.30.540.10">
    <property type="entry name" value="Fructose-1,6-Bisphosphatase, subunit A, domain 1"/>
    <property type="match status" value="1"/>
</dbReference>
<dbReference type="GO" id="GO:0006020">
    <property type="term" value="P:inositol metabolic process"/>
    <property type="evidence" value="ECO:0007669"/>
    <property type="project" value="TreeGrafter"/>
</dbReference>
<dbReference type="Gene3D" id="3.40.190.80">
    <property type="match status" value="1"/>
</dbReference>
<feature type="binding site" evidence="7">
    <location>
        <position position="252"/>
    </location>
    <ligand>
        <name>Mg(2+)</name>
        <dbReference type="ChEBI" id="CHEBI:18420"/>
        <label>1</label>
        <note>catalytic</note>
    </ligand>
</feature>
<comment type="catalytic activity">
    <reaction evidence="1 8">
        <text>a myo-inositol phosphate + H2O = myo-inositol + phosphate</text>
        <dbReference type="Rhea" id="RHEA:24056"/>
        <dbReference type="ChEBI" id="CHEBI:15377"/>
        <dbReference type="ChEBI" id="CHEBI:17268"/>
        <dbReference type="ChEBI" id="CHEBI:43474"/>
        <dbReference type="ChEBI" id="CHEBI:84139"/>
        <dbReference type="EC" id="3.1.3.25"/>
    </reaction>
</comment>
<feature type="binding site" evidence="7">
    <location>
        <position position="94"/>
    </location>
    <ligand>
        <name>Mg(2+)</name>
        <dbReference type="ChEBI" id="CHEBI:18420"/>
        <label>1</label>
        <note>catalytic</note>
    </ligand>
</feature>
<protein>
    <recommendedName>
        <fullName evidence="8">Inositol-1-monophosphatase</fullName>
        <ecNumber evidence="8">3.1.3.25</ecNumber>
    </recommendedName>
</protein>
<keyword evidence="10" id="KW-1185">Reference proteome</keyword>
<evidence type="ECO:0000313" key="9">
    <source>
        <dbReference type="EMBL" id="TVZ03343.1"/>
    </source>
</evidence>
<dbReference type="PROSITE" id="PS00630">
    <property type="entry name" value="IMP_2"/>
    <property type="match status" value="1"/>
</dbReference>
<dbReference type="GO" id="GO:0046872">
    <property type="term" value="F:metal ion binding"/>
    <property type="evidence" value="ECO:0007669"/>
    <property type="project" value="UniProtKB-KW"/>
</dbReference>
<evidence type="ECO:0000256" key="5">
    <source>
        <dbReference type="ARBA" id="ARBA00022801"/>
    </source>
</evidence>
<proteinExistence type="inferred from homology"/>
<feature type="binding site" evidence="7">
    <location>
        <position position="74"/>
    </location>
    <ligand>
        <name>Mg(2+)</name>
        <dbReference type="ChEBI" id="CHEBI:18420"/>
        <label>1</label>
        <note>catalytic</note>
    </ligand>
</feature>
<dbReference type="PANTHER" id="PTHR20854">
    <property type="entry name" value="INOSITOL MONOPHOSPHATASE"/>
    <property type="match status" value="1"/>
</dbReference>
<name>A0A6P2C1K6_9ACTN</name>
<dbReference type="RefSeq" id="WP_145856015.1">
    <property type="nucleotide sequence ID" value="NZ_RPFW01000004.1"/>
</dbReference>
<dbReference type="OrthoDB" id="9772456at2"/>
<dbReference type="AlphaFoldDB" id="A0A6P2C1K6"/>
<evidence type="ECO:0000256" key="7">
    <source>
        <dbReference type="PIRSR" id="PIRSR600760-2"/>
    </source>
</evidence>
<evidence type="ECO:0000256" key="8">
    <source>
        <dbReference type="RuleBase" id="RU364068"/>
    </source>
</evidence>
<dbReference type="Pfam" id="PF00459">
    <property type="entry name" value="Inositol_P"/>
    <property type="match status" value="1"/>
</dbReference>